<feature type="compositionally biased region" description="Polar residues" evidence="1">
    <location>
        <begin position="197"/>
        <end position="209"/>
    </location>
</feature>
<feature type="region of interest" description="Disordered" evidence="1">
    <location>
        <begin position="38"/>
        <end position="63"/>
    </location>
</feature>
<dbReference type="Proteomes" id="UP000243499">
    <property type="component" value="Chromosome 3"/>
</dbReference>
<dbReference type="AlphaFoldDB" id="A0A2S3HF37"/>
<reference evidence="2" key="1">
    <citation type="submission" date="2018-04" db="EMBL/GenBank/DDBJ databases">
        <title>WGS assembly of Panicum hallii.</title>
        <authorList>
            <person name="Lovell J."/>
            <person name="Jenkins J."/>
            <person name="Lowry D."/>
            <person name="Mamidi S."/>
            <person name="Sreedasyam A."/>
            <person name="Weng X."/>
            <person name="Barry K."/>
            <person name="Bonette J."/>
            <person name="Campitelli B."/>
            <person name="Daum C."/>
            <person name="Gordon S."/>
            <person name="Gould B."/>
            <person name="Lipzen A."/>
            <person name="Macqueen A."/>
            <person name="Palacio-Mejia J."/>
            <person name="Plott C."/>
            <person name="Shakirov E."/>
            <person name="Shu S."/>
            <person name="Yoshinaga Y."/>
            <person name="Zane M."/>
            <person name="Rokhsar D."/>
            <person name="Grimwood J."/>
            <person name="Schmutz J."/>
            <person name="Juenger T."/>
        </authorList>
    </citation>
    <scope>NUCLEOTIDE SEQUENCE [LARGE SCALE GENOMIC DNA]</scope>
    <source>
        <strain evidence="2">FIL2</strain>
    </source>
</reference>
<accession>A0A2S3HF37</accession>
<sequence>MEMQATNRPSVACAEPGAGGRRDRGRWCVRRAEAKLRAASKRRARSGRPLVHAAGGGGARRPASTVAERAAAASADACGGRKRSGWPTPVLAEGGGAAAVVGEDDARRPVGTATKQDAAWLGGDDMARSSEWMLSREVGWGTVVTSVWLGRATLSSSHRRRPRRAGHHCWCPAWPHIAARLDAGARPRGSAAAGVHQRSTGNGADSASSEARIRAREPEEGDVMGTGNGMMLLR</sequence>
<dbReference type="Gramene" id="PAN21510">
    <property type="protein sequence ID" value="PAN21510"/>
    <property type="gene ID" value="PAHAL_3G472700"/>
</dbReference>
<protein>
    <submittedName>
        <fullName evidence="2">Uncharacterized protein</fullName>
    </submittedName>
</protein>
<feature type="region of interest" description="Disordered" evidence="1">
    <location>
        <begin position="1"/>
        <end position="26"/>
    </location>
</feature>
<evidence type="ECO:0000256" key="1">
    <source>
        <dbReference type="SAM" id="MobiDB-lite"/>
    </source>
</evidence>
<dbReference type="EMBL" id="CM008048">
    <property type="protein sequence ID" value="PAN21510.2"/>
    <property type="molecule type" value="Genomic_DNA"/>
</dbReference>
<feature type="region of interest" description="Disordered" evidence="1">
    <location>
        <begin position="188"/>
        <end position="234"/>
    </location>
</feature>
<gene>
    <name evidence="2" type="ORF">PAHAL_3G472700</name>
</gene>
<organism evidence="2">
    <name type="scientific">Panicum hallii</name>
    <dbReference type="NCBI Taxonomy" id="206008"/>
    <lineage>
        <taxon>Eukaryota</taxon>
        <taxon>Viridiplantae</taxon>
        <taxon>Streptophyta</taxon>
        <taxon>Embryophyta</taxon>
        <taxon>Tracheophyta</taxon>
        <taxon>Spermatophyta</taxon>
        <taxon>Magnoliopsida</taxon>
        <taxon>Liliopsida</taxon>
        <taxon>Poales</taxon>
        <taxon>Poaceae</taxon>
        <taxon>PACMAD clade</taxon>
        <taxon>Panicoideae</taxon>
        <taxon>Panicodae</taxon>
        <taxon>Paniceae</taxon>
        <taxon>Panicinae</taxon>
        <taxon>Panicum</taxon>
        <taxon>Panicum sect. Panicum</taxon>
    </lineage>
</organism>
<evidence type="ECO:0000313" key="2">
    <source>
        <dbReference type="EMBL" id="PAN21510.2"/>
    </source>
</evidence>
<proteinExistence type="predicted"/>
<name>A0A2S3HF37_9POAL</name>